<dbReference type="Proteomes" id="UP000786693">
    <property type="component" value="Unassembled WGS sequence"/>
</dbReference>
<keyword evidence="1" id="KW-1133">Transmembrane helix</keyword>
<keyword evidence="3" id="KW-1185">Reference proteome</keyword>
<organism evidence="2 3">
    <name type="scientific">Jannaschia pagri</name>
    <dbReference type="NCBI Taxonomy" id="2829797"/>
    <lineage>
        <taxon>Bacteria</taxon>
        <taxon>Pseudomonadati</taxon>
        <taxon>Pseudomonadota</taxon>
        <taxon>Alphaproteobacteria</taxon>
        <taxon>Rhodobacterales</taxon>
        <taxon>Roseobacteraceae</taxon>
        <taxon>Jannaschia</taxon>
    </lineage>
</organism>
<keyword evidence="1" id="KW-0472">Membrane</keyword>
<dbReference type="EMBL" id="BPFH01000001">
    <property type="protein sequence ID" value="GIT94213.1"/>
    <property type="molecule type" value="Genomic_DNA"/>
</dbReference>
<proteinExistence type="predicted"/>
<evidence type="ECO:0008006" key="4">
    <source>
        <dbReference type="Google" id="ProtNLM"/>
    </source>
</evidence>
<name>A0ABQ4NIG8_9RHOB</name>
<evidence type="ECO:0000256" key="1">
    <source>
        <dbReference type="SAM" id="Phobius"/>
    </source>
</evidence>
<evidence type="ECO:0000313" key="2">
    <source>
        <dbReference type="EMBL" id="GIT94213.1"/>
    </source>
</evidence>
<dbReference type="RefSeq" id="WP_220747698.1">
    <property type="nucleotide sequence ID" value="NZ_BPFH01000001.1"/>
</dbReference>
<keyword evidence="1" id="KW-0812">Transmembrane</keyword>
<feature type="transmembrane region" description="Helical" evidence="1">
    <location>
        <begin position="19"/>
        <end position="37"/>
    </location>
</feature>
<evidence type="ECO:0000313" key="3">
    <source>
        <dbReference type="Proteomes" id="UP000786693"/>
    </source>
</evidence>
<gene>
    <name evidence="2" type="ORF">JANAI62_08360</name>
</gene>
<protein>
    <recommendedName>
        <fullName evidence="4">Flp pilus assembly protein, pilin Flp</fullName>
    </recommendedName>
</protein>
<reference evidence="2 3" key="1">
    <citation type="submission" date="2021-05" db="EMBL/GenBank/DDBJ databases">
        <title>Bacteria Genome sequencing.</title>
        <authorList>
            <person name="Takabe Y."/>
            <person name="Nakajima Y."/>
            <person name="Suzuki S."/>
            <person name="Shiozaki T."/>
        </authorList>
    </citation>
    <scope>NUCLEOTIDE SEQUENCE [LARGE SCALE GENOMIC DNA]</scope>
    <source>
        <strain evidence="2 3">AI_62</strain>
    </source>
</reference>
<sequence length="71" mass="7630">MGIKEHIAAFAADEDGSIVIDWVVISAAIIGISLFMFDGVAGSVEDLARDVEQKLASIEIPTTFADYESLR</sequence>
<accession>A0ABQ4NIG8</accession>
<comment type="caution">
    <text evidence="2">The sequence shown here is derived from an EMBL/GenBank/DDBJ whole genome shotgun (WGS) entry which is preliminary data.</text>
</comment>